<proteinExistence type="predicted"/>
<dbReference type="WBParaSite" id="MCU_013148-RA">
    <property type="protein sequence ID" value="MCU_013148-RA"/>
    <property type="gene ID" value="MCU_013148"/>
</dbReference>
<protein>
    <submittedName>
        <fullName evidence="1">Uncharacterized protein</fullName>
    </submittedName>
</protein>
<organism evidence="1">
    <name type="scientific">Mesocestoides corti</name>
    <name type="common">Flatworm</name>
    <dbReference type="NCBI Taxonomy" id="53468"/>
    <lineage>
        <taxon>Eukaryota</taxon>
        <taxon>Metazoa</taxon>
        <taxon>Spiralia</taxon>
        <taxon>Lophotrochozoa</taxon>
        <taxon>Platyhelminthes</taxon>
        <taxon>Cestoda</taxon>
        <taxon>Eucestoda</taxon>
        <taxon>Cyclophyllidea</taxon>
        <taxon>Mesocestoididae</taxon>
        <taxon>Mesocestoides</taxon>
    </lineage>
</organism>
<accession>A0A5K3G2C2</accession>
<name>A0A5K3G2C2_MESCO</name>
<dbReference type="AlphaFoldDB" id="A0A5K3G2C2"/>
<evidence type="ECO:0000313" key="1">
    <source>
        <dbReference type="WBParaSite" id="MCU_013148-RA"/>
    </source>
</evidence>
<sequence length="60" mass="6183">MARMVGQRSVRRTTGGVVSCMQSVGGWPIVEIQPHASADRNSKPAGCCVMSGGGSQAYTA</sequence>
<reference evidence="1" key="1">
    <citation type="submission" date="2019-11" db="UniProtKB">
        <authorList>
            <consortium name="WormBaseParasite"/>
        </authorList>
    </citation>
    <scope>IDENTIFICATION</scope>
</reference>